<feature type="region of interest" description="Disordered" evidence="1">
    <location>
        <begin position="1"/>
        <end position="20"/>
    </location>
</feature>
<evidence type="ECO:0000256" key="1">
    <source>
        <dbReference type="SAM" id="MobiDB-lite"/>
    </source>
</evidence>
<dbReference type="InterPro" id="IPR045386">
    <property type="entry name" value="DUF6525"/>
</dbReference>
<dbReference type="Proteomes" id="UP001166293">
    <property type="component" value="Unassembled WGS sequence"/>
</dbReference>
<accession>A0ABS6N851</accession>
<name>A0ABS6N851_9RHOB</name>
<gene>
    <name evidence="2" type="ORF">KUH32_09365</name>
</gene>
<organism evidence="2 3">
    <name type="scientific">Thalassococcus arenae</name>
    <dbReference type="NCBI Taxonomy" id="2851652"/>
    <lineage>
        <taxon>Bacteria</taxon>
        <taxon>Pseudomonadati</taxon>
        <taxon>Pseudomonadota</taxon>
        <taxon>Alphaproteobacteria</taxon>
        <taxon>Rhodobacterales</taxon>
        <taxon>Roseobacteraceae</taxon>
        <taxon>Thalassococcus</taxon>
    </lineage>
</organism>
<dbReference type="RefSeq" id="WP_217777763.1">
    <property type="nucleotide sequence ID" value="NZ_JAHRWL010000001.1"/>
</dbReference>
<sequence>MSQVRSSLARHRRPGNDLTRFDSLPAPLRRWMAQAALPWSARSCWRIWSDVHRRGGGEREALERLALAERRTLQRDTLSGH</sequence>
<proteinExistence type="predicted"/>
<comment type="caution">
    <text evidence="2">The sequence shown here is derived from an EMBL/GenBank/DDBJ whole genome shotgun (WGS) entry which is preliminary data.</text>
</comment>
<keyword evidence="3" id="KW-1185">Reference proteome</keyword>
<dbReference type="EMBL" id="JAHRWL010000001">
    <property type="protein sequence ID" value="MBV2359983.1"/>
    <property type="molecule type" value="Genomic_DNA"/>
</dbReference>
<evidence type="ECO:0000313" key="3">
    <source>
        <dbReference type="Proteomes" id="UP001166293"/>
    </source>
</evidence>
<evidence type="ECO:0000313" key="2">
    <source>
        <dbReference type="EMBL" id="MBV2359983.1"/>
    </source>
</evidence>
<protein>
    <submittedName>
        <fullName evidence="2">Uncharacterized protein</fullName>
    </submittedName>
</protein>
<reference evidence="2" key="1">
    <citation type="submission" date="2021-06" db="EMBL/GenBank/DDBJ databases">
        <title>Thalassococcus sp. CAU 1522 isolated from sea sand, Republic of Korea.</title>
        <authorList>
            <person name="Kim W."/>
        </authorList>
    </citation>
    <scope>NUCLEOTIDE SEQUENCE</scope>
    <source>
        <strain evidence="2">CAU 1522</strain>
    </source>
</reference>
<dbReference type="Pfam" id="PF20135">
    <property type="entry name" value="DUF6525"/>
    <property type="match status" value="1"/>
</dbReference>